<dbReference type="InterPro" id="IPR012094">
    <property type="entry name" value="tRNA_Ile_lys_synt"/>
</dbReference>
<name>A0A179EQU3_ENTTH</name>
<keyword evidence="2 8" id="KW-0963">Cytoplasm</keyword>
<keyword evidence="5 8" id="KW-0547">Nucleotide-binding</keyword>
<evidence type="ECO:0000313" key="11">
    <source>
        <dbReference type="Proteomes" id="UP000078516"/>
    </source>
</evidence>
<evidence type="ECO:0000256" key="3">
    <source>
        <dbReference type="ARBA" id="ARBA00022598"/>
    </source>
</evidence>
<dbReference type="Pfam" id="PF01171">
    <property type="entry name" value="ATP_bind_3"/>
    <property type="match status" value="1"/>
</dbReference>
<dbReference type="InterPro" id="IPR012795">
    <property type="entry name" value="tRNA_Ile_lys_synt_N"/>
</dbReference>
<dbReference type="SUPFAM" id="SSF52402">
    <property type="entry name" value="Adenine nucleotide alpha hydrolases-like"/>
    <property type="match status" value="1"/>
</dbReference>
<comment type="function">
    <text evidence="8">Ligates lysine onto the cytidine present at position 34 of the AUA codon-specific tRNA(Ile) that contains the anticodon CAU, in an ATP-dependent manner. Cytidine is converted to lysidine, thus changing the amino acid specificity of the tRNA from methionine to isoleucine.</text>
</comment>
<dbReference type="Proteomes" id="UP000078516">
    <property type="component" value="Unassembled WGS sequence"/>
</dbReference>
<comment type="similarity">
    <text evidence="8">Belongs to the tRNA(Ile)-lysidine synthase family.</text>
</comment>
<comment type="caution">
    <text evidence="10">The sequence shown here is derived from an EMBL/GenBank/DDBJ whole genome shotgun (WGS) entry which is preliminary data.</text>
</comment>
<accession>A0A179EQU3</accession>
<sequence length="473" mass="55786">MIVKERFSRVGQQKKFWSETTKILVAVSGGVDSMVLLDLLLAAQQKNFFALGVVHINHQLRVESAEEEHYLQTYTAAKNLPFYSITWERPAETGIETAARQFRYQTFSRIMHEEGYDTLMTAHHGDDQIETILMKILRGGQLSSFAGIKEIQPFATGRLIRPLLSYSKEQLYEYAKERQLIYFEDVTNQKLDVQRNRLRHLVIPRLKEENSQTLSHFQRFSKQIQWADELIQKQMNEKVTELLQPLANGWQISVAKISEMAEGERYFFLHALFEQLFNETTVAVKEQQILFLVNQWKSDKSQWQFDLGKGWLFKKEYTNVRIEQLQPVQSFVPRMLLPNQPIYLSDSQWIGLFSSDKLAVPENLADWSEFRHDLWLEDGTKLQVDQRHPGDRIRLTETLTKKVSRYFIDKKIPDSHREQAWLITDEQRNVYSVVPFTFSYLSIDKETDKIHYILLYKYQKKQLEGEPNVRKGY</sequence>
<dbReference type="GO" id="GO:0005737">
    <property type="term" value="C:cytoplasm"/>
    <property type="evidence" value="ECO:0007669"/>
    <property type="project" value="UniProtKB-SubCell"/>
</dbReference>
<evidence type="ECO:0000256" key="4">
    <source>
        <dbReference type="ARBA" id="ARBA00022694"/>
    </source>
</evidence>
<evidence type="ECO:0000256" key="7">
    <source>
        <dbReference type="ARBA" id="ARBA00048539"/>
    </source>
</evidence>
<dbReference type="HAMAP" id="MF_01161">
    <property type="entry name" value="tRNA_Ile_lys_synt"/>
    <property type="match status" value="1"/>
</dbReference>
<evidence type="ECO:0000259" key="9">
    <source>
        <dbReference type="SMART" id="SM00977"/>
    </source>
</evidence>
<evidence type="ECO:0000256" key="2">
    <source>
        <dbReference type="ARBA" id="ARBA00022490"/>
    </source>
</evidence>
<dbReference type="GO" id="GO:0005524">
    <property type="term" value="F:ATP binding"/>
    <property type="evidence" value="ECO:0007669"/>
    <property type="project" value="UniProtKB-UniRule"/>
</dbReference>
<feature type="binding site" evidence="8">
    <location>
        <begin position="28"/>
        <end position="33"/>
    </location>
    <ligand>
        <name>ATP</name>
        <dbReference type="ChEBI" id="CHEBI:30616"/>
    </ligand>
</feature>
<evidence type="ECO:0000256" key="1">
    <source>
        <dbReference type="ARBA" id="ARBA00004496"/>
    </source>
</evidence>
<keyword evidence="6 8" id="KW-0067">ATP-binding</keyword>
<feature type="domain" description="Lysidine-tRNA(Ile) synthetase C-terminal" evidence="9">
    <location>
        <begin position="382"/>
        <end position="456"/>
    </location>
</feature>
<keyword evidence="11" id="KW-1185">Reference proteome</keyword>
<dbReference type="SMART" id="SM00977">
    <property type="entry name" value="TilS_C"/>
    <property type="match status" value="1"/>
</dbReference>
<dbReference type="InterPro" id="IPR012796">
    <property type="entry name" value="Lysidine-tRNA-synth_C"/>
</dbReference>
<dbReference type="PANTHER" id="PTHR43033">
    <property type="entry name" value="TRNA(ILE)-LYSIDINE SYNTHASE-RELATED"/>
    <property type="match status" value="1"/>
</dbReference>
<evidence type="ECO:0000313" key="10">
    <source>
        <dbReference type="EMBL" id="OAQ55193.1"/>
    </source>
</evidence>
<dbReference type="SUPFAM" id="SSF56037">
    <property type="entry name" value="PheT/TilS domain"/>
    <property type="match status" value="1"/>
</dbReference>
<evidence type="ECO:0000256" key="8">
    <source>
        <dbReference type="HAMAP-Rule" id="MF_01161"/>
    </source>
</evidence>
<dbReference type="NCBIfam" id="TIGR02432">
    <property type="entry name" value="lysidine_TilS_N"/>
    <property type="match status" value="1"/>
</dbReference>
<dbReference type="GO" id="GO:0032267">
    <property type="term" value="F:tRNA(Ile)-lysidine synthase activity"/>
    <property type="evidence" value="ECO:0007669"/>
    <property type="project" value="UniProtKB-EC"/>
</dbReference>
<dbReference type="InterPro" id="IPR014729">
    <property type="entry name" value="Rossmann-like_a/b/a_fold"/>
</dbReference>
<dbReference type="EC" id="6.3.4.19" evidence="8"/>
<protein>
    <recommendedName>
        <fullName evidence="8">tRNA(Ile)-lysidine synthase</fullName>
        <ecNumber evidence="8">6.3.4.19</ecNumber>
    </recommendedName>
    <alternativeName>
        <fullName evidence="8">tRNA(Ile)-2-lysyl-cytidine synthase</fullName>
    </alternativeName>
    <alternativeName>
        <fullName evidence="8">tRNA(Ile)-lysidine synthetase</fullName>
    </alternativeName>
</protein>
<dbReference type="PANTHER" id="PTHR43033:SF1">
    <property type="entry name" value="TRNA(ILE)-LYSIDINE SYNTHASE-RELATED"/>
    <property type="match status" value="1"/>
</dbReference>
<keyword evidence="3 8" id="KW-0436">Ligase</keyword>
<organism evidence="10 11">
    <name type="scientific">Enterococcus thailandicus</name>
    <dbReference type="NCBI Taxonomy" id="417368"/>
    <lineage>
        <taxon>Bacteria</taxon>
        <taxon>Bacillati</taxon>
        <taxon>Bacillota</taxon>
        <taxon>Bacilli</taxon>
        <taxon>Lactobacillales</taxon>
        <taxon>Enterococcaceae</taxon>
        <taxon>Enterococcus</taxon>
    </lineage>
</organism>
<dbReference type="EMBL" id="LWMN01000015">
    <property type="protein sequence ID" value="OAQ55193.1"/>
    <property type="molecule type" value="Genomic_DNA"/>
</dbReference>
<comment type="catalytic activity">
    <reaction evidence="7 8">
        <text>cytidine(34) in tRNA(Ile2) + L-lysine + ATP = lysidine(34) in tRNA(Ile2) + AMP + diphosphate + H(+)</text>
        <dbReference type="Rhea" id="RHEA:43744"/>
        <dbReference type="Rhea" id="RHEA-COMP:10625"/>
        <dbReference type="Rhea" id="RHEA-COMP:10670"/>
        <dbReference type="ChEBI" id="CHEBI:15378"/>
        <dbReference type="ChEBI" id="CHEBI:30616"/>
        <dbReference type="ChEBI" id="CHEBI:32551"/>
        <dbReference type="ChEBI" id="CHEBI:33019"/>
        <dbReference type="ChEBI" id="CHEBI:82748"/>
        <dbReference type="ChEBI" id="CHEBI:83665"/>
        <dbReference type="ChEBI" id="CHEBI:456215"/>
        <dbReference type="EC" id="6.3.4.19"/>
    </reaction>
</comment>
<gene>
    <name evidence="8" type="primary">tilS</name>
    <name evidence="10" type="ORF">A6E74_10035</name>
</gene>
<dbReference type="AlphaFoldDB" id="A0A179EQU3"/>
<proteinExistence type="inferred from homology"/>
<evidence type="ECO:0000256" key="5">
    <source>
        <dbReference type="ARBA" id="ARBA00022741"/>
    </source>
</evidence>
<dbReference type="Gene3D" id="3.40.50.620">
    <property type="entry name" value="HUPs"/>
    <property type="match status" value="1"/>
</dbReference>
<evidence type="ECO:0000256" key="6">
    <source>
        <dbReference type="ARBA" id="ARBA00022840"/>
    </source>
</evidence>
<dbReference type="CDD" id="cd01992">
    <property type="entry name" value="TilS_N"/>
    <property type="match status" value="1"/>
</dbReference>
<keyword evidence="4 8" id="KW-0819">tRNA processing</keyword>
<comment type="subcellular location">
    <subcellularLocation>
        <location evidence="1 8">Cytoplasm</location>
    </subcellularLocation>
</comment>
<dbReference type="GO" id="GO:0006400">
    <property type="term" value="P:tRNA modification"/>
    <property type="evidence" value="ECO:0007669"/>
    <property type="project" value="UniProtKB-UniRule"/>
</dbReference>
<reference evidence="10 11" key="1">
    <citation type="submission" date="2016-04" db="EMBL/GenBank/DDBJ databases">
        <title>Draft genome of an Enterococcus thailandicus strain isolated from bovine feces.</title>
        <authorList>
            <person name="Beukers A.G."/>
            <person name="Zaheer R."/>
            <person name="Goji N."/>
            <person name="Cook S.R."/>
            <person name="Amoako K."/>
            <person name="Chaves A.V."/>
            <person name="Ward M.P."/>
            <person name="Mcallister T.A."/>
        </authorList>
    </citation>
    <scope>NUCLEOTIDE SEQUENCE [LARGE SCALE GENOMIC DNA]</scope>
    <source>
        <strain evidence="10 11">F0711D 46</strain>
    </source>
</reference>
<comment type="domain">
    <text evidence="8">The N-terminal region contains the highly conserved SGGXDS motif, predicted to be a P-loop motif involved in ATP binding.</text>
</comment>
<dbReference type="InterPro" id="IPR011063">
    <property type="entry name" value="TilS/TtcA_N"/>
</dbReference>
<dbReference type="NCBIfam" id="TIGR02433">
    <property type="entry name" value="lysidine_TilS_C"/>
    <property type="match status" value="1"/>
</dbReference>